<evidence type="ECO:0000313" key="4">
    <source>
        <dbReference type="EMBL" id="PSS09212.1"/>
    </source>
</evidence>
<feature type="region of interest" description="Disordered" evidence="2">
    <location>
        <begin position="693"/>
        <end position="755"/>
    </location>
</feature>
<feature type="region of interest" description="Disordered" evidence="2">
    <location>
        <begin position="1"/>
        <end position="137"/>
    </location>
</feature>
<dbReference type="Pfam" id="PF20399">
    <property type="entry name" value="PH_20"/>
    <property type="match status" value="1"/>
</dbReference>
<keyword evidence="1" id="KW-0597">Phosphoprotein</keyword>
<feature type="domain" description="PH" evidence="3">
    <location>
        <begin position="423"/>
        <end position="526"/>
    </location>
</feature>
<dbReference type="SMART" id="SM00233">
    <property type="entry name" value="PH"/>
    <property type="match status" value="1"/>
</dbReference>
<evidence type="ECO:0000313" key="5">
    <source>
        <dbReference type="Proteomes" id="UP000241818"/>
    </source>
</evidence>
<dbReference type="InterPro" id="IPR001849">
    <property type="entry name" value="PH_domain"/>
</dbReference>
<dbReference type="InterPro" id="IPR046868">
    <property type="entry name" value="BAR_4"/>
</dbReference>
<dbReference type="EMBL" id="KZ679017">
    <property type="protein sequence ID" value="PSS09212.1"/>
    <property type="molecule type" value="Genomic_DNA"/>
</dbReference>
<gene>
    <name evidence="4" type="ORF">M430DRAFT_45315</name>
</gene>
<organism evidence="4 5">
    <name type="scientific">Amorphotheca resinae ATCC 22711</name>
    <dbReference type="NCBI Taxonomy" id="857342"/>
    <lineage>
        <taxon>Eukaryota</taxon>
        <taxon>Fungi</taxon>
        <taxon>Dikarya</taxon>
        <taxon>Ascomycota</taxon>
        <taxon>Pezizomycotina</taxon>
        <taxon>Leotiomycetes</taxon>
        <taxon>Helotiales</taxon>
        <taxon>Amorphothecaceae</taxon>
        <taxon>Amorphotheca</taxon>
    </lineage>
</organism>
<keyword evidence="5" id="KW-1185">Reference proteome</keyword>
<feature type="compositionally biased region" description="Polar residues" evidence="2">
    <location>
        <begin position="85"/>
        <end position="95"/>
    </location>
</feature>
<dbReference type="OrthoDB" id="5598057at2759"/>
<dbReference type="InterPro" id="IPR043453">
    <property type="entry name" value="Slm1_PH"/>
</dbReference>
<dbReference type="PROSITE" id="PS50003">
    <property type="entry name" value="PH_DOMAIN"/>
    <property type="match status" value="1"/>
</dbReference>
<dbReference type="Gene3D" id="2.30.29.30">
    <property type="entry name" value="Pleckstrin-homology domain (PH domain)/Phosphotyrosine-binding domain (PTB)"/>
    <property type="match status" value="1"/>
</dbReference>
<dbReference type="Pfam" id="PF20400">
    <property type="entry name" value="BAR_4"/>
    <property type="match status" value="1"/>
</dbReference>
<dbReference type="InterPro" id="IPR027267">
    <property type="entry name" value="AH/BAR_dom_sf"/>
</dbReference>
<feature type="compositionally biased region" description="Low complexity" evidence="2">
    <location>
        <begin position="127"/>
        <end position="136"/>
    </location>
</feature>
<dbReference type="STRING" id="857342.A0A2T3ASA3"/>
<dbReference type="Gene3D" id="1.20.1270.60">
    <property type="entry name" value="Arfaptin homology (AH) domain/BAR domain"/>
    <property type="match status" value="1"/>
</dbReference>
<proteinExistence type="predicted"/>
<name>A0A2T3ASA3_AMORE</name>
<sequence>MSALNATPAVPPAQPYVERGYGASSGPHPQPTITSSAATDFGSAPSGNPSELSPLSQSVVQPGLGRFNEEWDASQRGSSIVDGPQRSNSVMSQGDTLLPSRAGTLKKKTSVRRGPSLRRSASRRSSRAGSVRSLALQPTGDIDEMQSAFYSPVPTSGNPTEILANRFQAWRKVLKDLIAYFREMQAYSDHKAKNLAKISNVLNNTTMPPVFLTGGVIDNAVQILQNHHKLAIAESNKSRDIENDVILALVGLRSDLSQKIKEIKNLSGDFKSSLDKEMESTRKAVDHLQDALGHSDIDPSQMTGKQDPYLLKLAVDRQVEKQLDEENYLHQAYLNLEASGRELEAIVVGEIQKSYNAYAGILKREADTAYAAVEELRAGPIAMPKDFEWNAFVEKDEHFIDPKIPIRRAQNIAYPGRDNELAQEVRAGLLERKSKYLKSYTAGWYVLSPTHLHEFKSADKTQAPIMSLYLPEQKLGSHSPEGSSSNKFMLKGRQTGALHRGHSWVFRAESWDTMQAWVSDIEALTEKTPQERSAFVRQHVRVASGTSHKPSSISSDGIMDEEDEEPFSAAASSIVAQGSNKGVLPRRPEPGGRFPSDLKVDVARGLQAPLSPSSGSSGFGEVKDPDLIAAAGAIPGSGVGSHYGEDMSPTHAALVDQYTKEDGINPYTGEATAGLGTAGGAAGLKAYNKQSNLNNLGSPSQQEGGQAAPGSSSIAALTSAQQERQAALEATVITADDTLTSPPATSDSKLMSGGRSIGDLSLLDKDVESEAHPKPTIIGYQTQSVPKPIAEDEARPALDKGQSNGSAQTISQLHVPGEFPRGGS</sequence>
<feature type="compositionally biased region" description="Polar residues" evidence="2">
    <location>
        <begin position="737"/>
        <end position="749"/>
    </location>
</feature>
<dbReference type="InterPro" id="IPR046869">
    <property type="entry name" value="SLM1/RGC1-like_PH"/>
</dbReference>
<dbReference type="FunCoup" id="A0A2T3ASA3">
    <property type="interactions" value="115"/>
</dbReference>
<dbReference type="SUPFAM" id="SSF103657">
    <property type="entry name" value="BAR/IMD domain-like"/>
    <property type="match status" value="1"/>
</dbReference>
<dbReference type="InterPro" id="IPR011993">
    <property type="entry name" value="PH-like_dom_sf"/>
</dbReference>
<feature type="compositionally biased region" description="Polar residues" evidence="2">
    <location>
        <begin position="801"/>
        <end position="812"/>
    </location>
</feature>
<dbReference type="PANTHER" id="PTHR31941">
    <property type="entry name" value="CYTOSKELETAL SIGNALING PROTEIN SLM1"/>
    <property type="match status" value="1"/>
</dbReference>
<protein>
    <recommendedName>
        <fullName evidence="3">PH domain-containing protein</fullName>
    </recommendedName>
</protein>
<evidence type="ECO:0000259" key="3">
    <source>
        <dbReference type="PROSITE" id="PS50003"/>
    </source>
</evidence>
<dbReference type="GeneID" id="36575843"/>
<reference evidence="4 5" key="1">
    <citation type="journal article" date="2018" name="New Phytol.">
        <title>Comparative genomics and transcriptomics depict ericoid mycorrhizal fungi as versatile saprotrophs and plant mutualists.</title>
        <authorList>
            <person name="Martino E."/>
            <person name="Morin E."/>
            <person name="Grelet G.A."/>
            <person name="Kuo A."/>
            <person name="Kohler A."/>
            <person name="Daghino S."/>
            <person name="Barry K.W."/>
            <person name="Cichocki N."/>
            <person name="Clum A."/>
            <person name="Dockter R.B."/>
            <person name="Hainaut M."/>
            <person name="Kuo R.C."/>
            <person name="LaButti K."/>
            <person name="Lindahl B.D."/>
            <person name="Lindquist E.A."/>
            <person name="Lipzen A."/>
            <person name="Khouja H.R."/>
            <person name="Magnuson J."/>
            <person name="Murat C."/>
            <person name="Ohm R.A."/>
            <person name="Singer S.W."/>
            <person name="Spatafora J.W."/>
            <person name="Wang M."/>
            <person name="Veneault-Fourrey C."/>
            <person name="Henrissat B."/>
            <person name="Grigoriev I.V."/>
            <person name="Martin F.M."/>
            <person name="Perotto S."/>
        </authorList>
    </citation>
    <scope>NUCLEOTIDE SEQUENCE [LARGE SCALE GENOMIC DNA]</scope>
    <source>
        <strain evidence="4 5">ATCC 22711</strain>
    </source>
</reference>
<feature type="compositionally biased region" description="Polar residues" evidence="2">
    <location>
        <begin position="693"/>
        <end position="724"/>
    </location>
</feature>
<evidence type="ECO:0000256" key="1">
    <source>
        <dbReference type="ARBA" id="ARBA00022553"/>
    </source>
</evidence>
<feature type="compositionally biased region" description="Polar residues" evidence="2">
    <location>
        <begin position="45"/>
        <end position="60"/>
    </location>
</feature>
<dbReference type="RefSeq" id="XP_024717510.1">
    <property type="nucleotide sequence ID" value="XM_024867762.1"/>
</dbReference>
<dbReference type="PANTHER" id="PTHR31941:SF16">
    <property type="entry name" value="PHOSPHATIDYLINOSITOL 4,5-BISPHOSPHATE-BINDING PROTEIN SLM1-RELATED"/>
    <property type="match status" value="1"/>
</dbReference>
<dbReference type="CDD" id="cd13311">
    <property type="entry name" value="PH_Slm1"/>
    <property type="match status" value="1"/>
</dbReference>
<dbReference type="AlphaFoldDB" id="A0A2T3ASA3"/>
<feature type="compositionally biased region" description="Basic and acidic residues" evidence="2">
    <location>
        <begin position="789"/>
        <end position="798"/>
    </location>
</feature>
<feature type="region of interest" description="Disordered" evidence="2">
    <location>
        <begin position="771"/>
        <end position="824"/>
    </location>
</feature>
<accession>A0A2T3ASA3</accession>
<dbReference type="InParanoid" id="A0A2T3ASA3"/>
<evidence type="ECO:0000256" key="2">
    <source>
        <dbReference type="SAM" id="MobiDB-lite"/>
    </source>
</evidence>
<dbReference type="Proteomes" id="UP000241818">
    <property type="component" value="Unassembled WGS sequence"/>
</dbReference>
<dbReference type="SUPFAM" id="SSF50729">
    <property type="entry name" value="PH domain-like"/>
    <property type="match status" value="1"/>
</dbReference>